<dbReference type="EMBL" id="SADE01000003">
    <property type="protein sequence ID" value="RVU35035.1"/>
    <property type="molecule type" value="Genomic_DNA"/>
</dbReference>
<evidence type="ECO:0000256" key="7">
    <source>
        <dbReference type="ARBA" id="ARBA00023065"/>
    </source>
</evidence>
<dbReference type="PANTHER" id="PTHR33445">
    <property type="entry name" value="ATP SYNTHASE SUBUNIT B', CHLOROPLASTIC"/>
    <property type="match status" value="1"/>
</dbReference>
<accession>A0A3S2WQJ1</accession>
<keyword evidence="7 13" id="KW-0406">Ion transport</keyword>
<keyword evidence="8 13" id="KW-0472">Membrane</keyword>
<evidence type="ECO:0000256" key="2">
    <source>
        <dbReference type="ARBA" id="ARBA00022448"/>
    </source>
</evidence>
<evidence type="ECO:0000256" key="9">
    <source>
        <dbReference type="ARBA" id="ARBA00023310"/>
    </source>
</evidence>
<comment type="caution">
    <text evidence="15">The sequence shown here is derived from an EMBL/GenBank/DDBJ whole genome shotgun (WGS) entry which is preliminary data.</text>
</comment>
<dbReference type="PANTHER" id="PTHR33445:SF1">
    <property type="entry name" value="ATP SYNTHASE SUBUNIT B"/>
    <property type="match status" value="1"/>
</dbReference>
<dbReference type="AlphaFoldDB" id="A0A3S2WQJ1"/>
<dbReference type="Proteomes" id="UP000287447">
    <property type="component" value="Unassembled WGS sequence"/>
</dbReference>
<evidence type="ECO:0000256" key="11">
    <source>
        <dbReference type="ARBA" id="ARBA00025614"/>
    </source>
</evidence>
<dbReference type="HAMAP" id="MF_01398">
    <property type="entry name" value="ATP_synth_b_bprime"/>
    <property type="match status" value="1"/>
</dbReference>
<keyword evidence="5 13" id="KW-0375">Hydrogen ion transport</keyword>
<evidence type="ECO:0000256" key="12">
    <source>
        <dbReference type="ARBA" id="ARBA00037847"/>
    </source>
</evidence>
<evidence type="ECO:0000256" key="10">
    <source>
        <dbReference type="ARBA" id="ARBA00025198"/>
    </source>
</evidence>
<evidence type="ECO:0000256" key="8">
    <source>
        <dbReference type="ARBA" id="ARBA00023136"/>
    </source>
</evidence>
<evidence type="ECO:0000313" key="15">
    <source>
        <dbReference type="EMBL" id="RVU35035.1"/>
    </source>
</evidence>
<comment type="similarity">
    <text evidence="1 13 14">Belongs to the ATPase B chain family.</text>
</comment>
<dbReference type="CDD" id="cd06503">
    <property type="entry name" value="ATP-synt_Fo_b"/>
    <property type="match status" value="1"/>
</dbReference>
<comment type="function">
    <text evidence="11">Component of the F(0) channel, it forms part of the peripheral stalk, linking F(1) to F(0). The b'-subunit is a diverged and duplicated form of b found in plants and photosynthetic bacteria.</text>
</comment>
<keyword evidence="6 13" id="KW-1133">Transmembrane helix</keyword>
<dbReference type="InterPro" id="IPR050059">
    <property type="entry name" value="ATP_synthase_B_chain"/>
</dbReference>
<dbReference type="GO" id="GO:0005886">
    <property type="term" value="C:plasma membrane"/>
    <property type="evidence" value="ECO:0007669"/>
    <property type="project" value="UniProtKB-SubCell"/>
</dbReference>
<evidence type="ECO:0000256" key="13">
    <source>
        <dbReference type="HAMAP-Rule" id="MF_01398"/>
    </source>
</evidence>
<dbReference type="GO" id="GO:0045259">
    <property type="term" value="C:proton-transporting ATP synthase complex"/>
    <property type="evidence" value="ECO:0007669"/>
    <property type="project" value="UniProtKB-KW"/>
</dbReference>
<feature type="transmembrane region" description="Helical" evidence="13">
    <location>
        <begin position="14"/>
        <end position="33"/>
    </location>
</feature>
<keyword evidence="16" id="KW-1185">Reference proteome</keyword>
<sequence>MPQFEQLDTFASQIFWLIVTFSVLYIILSRMVLPRIGTVVTTRQKKIDDDLGRAESLKQKAATVQEAYEESLAKAAEDARAVHRQAAEEIAAKSEKAHAKLGASLADDAKQADDRIAESKTATLEELQAGAVEVVQAATERLIGVSVDESAARAALETAGGSK</sequence>
<proteinExistence type="inferred from homology"/>
<name>A0A3S2WQJ1_9PROT</name>
<evidence type="ECO:0000256" key="1">
    <source>
        <dbReference type="ARBA" id="ARBA00005513"/>
    </source>
</evidence>
<gene>
    <name evidence="13" type="primary">atpF</name>
    <name evidence="15" type="ORF">EOI86_19590</name>
</gene>
<dbReference type="InterPro" id="IPR002146">
    <property type="entry name" value="ATP_synth_b/b'su_bac/chlpt"/>
</dbReference>
<keyword evidence="3 13" id="KW-0138">CF(0)</keyword>
<evidence type="ECO:0000256" key="6">
    <source>
        <dbReference type="ARBA" id="ARBA00022989"/>
    </source>
</evidence>
<comment type="subcellular location">
    <subcellularLocation>
        <location evidence="13">Cell membrane</location>
        <topology evidence="13">Single-pass membrane protein</topology>
    </subcellularLocation>
    <subcellularLocation>
        <location evidence="12">Endomembrane system</location>
        <topology evidence="12">Single-pass membrane protein</topology>
    </subcellularLocation>
</comment>
<dbReference type="OrthoDB" id="9805716at2"/>
<keyword evidence="9 13" id="KW-0066">ATP synthesis</keyword>
<dbReference type="GO" id="GO:0046961">
    <property type="term" value="F:proton-transporting ATPase activity, rotational mechanism"/>
    <property type="evidence" value="ECO:0007669"/>
    <property type="project" value="TreeGrafter"/>
</dbReference>
<evidence type="ECO:0000256" key="4">
    <source>
        <dbReference type="ARBA" id="ARBA00022692"/>
    </source>
</evidence>
<dbReference type="GO" id="GO:0012505">
    <property type="term" value="C:endomembrane system"/>
    <property type="evidence" value="ECO:0007669"/>
    <property type="project" value="UniProtKB-SubCell"/>
</dbReference>
<keyword evidence="4 13" id="KW-0812">Transmembrane</keyword>
<reference evidence="16" key="1">
    <citation type="submission" date="2019-01" db="EMBL/GenBank/DDBJ databases">
        <title>Gri0909 isolated from a small marine red alga.</title>
        <authorList>
            <person name="Kim J."/>
            <person name="Jeong S.E."/>
            <person name="Jeon C.O."/>
        </authorList>
    </citation>
    <scope>NUCLEOTIDE SEQUENCE [LARGE SCALE GENOMIC DNA]</scope>
    <source>
        <strain evidence="16">Gri0909</strain>
    </source>
</reference>
<evidence type="ECO:0000313" key="16">
    <source>
        <dbReference type="Proteomes" id="UP000287447"/>
    </source>
</evidence>
<dbReference type="Pfam" id="PF00430">
    <property type="entry name" value="ATP-synt_B"/>
    <property type="match status" value="1"/>
</dbReference>
<keyword evidence="2 13" id="KW-0813">Transport</keyword>
<protein>
    <recommendedName>
        <fullName evidence="13">ATP synthase subunit b</fullName>
    </recommendedName>
    <alternativeName>
        <fullName evidence="13">ATP synthase F(0) sector subunit b</fullName>
    </alternativeName>
    <alternativeName>
        <fullName evidence="13">ATPase subunit I</fullName>
    </alternativeName>
    <alternativeName>
        <fullName evidence="13">F-type ATPase subunit b</fullName>
        <shortName evidence="13">F-ATPase subunit b</shortName>
    </alternativeName>
</protein>
<evidence type="ECO:0000256" key="5">
    <source>
        <dbReference type="ARBA" id="ARBA00022781"/>
    </source>
</evidence>
<evidence type="ECO:0000256" key="14">
    <source>
        <dbReference type="RuleBase" id="RU003848"/>
    </source>
</evidence>
<comment type="subunit">
    <text evidence="13">F-type ATPases have 2 components, F(1) - the catalytic core - and F(0) - the membrane proton channel. F(1) has five subunits: alpha(3), beta(3), gamma(1), delta(1), epsilon(1). F(0) has three main subunits: a(1), b(2) and c(10-14). The alpha and beta chains form an alternating ring which encloses part of the gamma chain. F(1) is attached to F(0) by a central stalk formed by the gamma and epsilon chains, while a peripheral stalk is formed by the delta and b chains.</text>
</comment>
<dbReference type="RefSeq" id="WP_127767356.1">
    <property type="nucleotide sequence ID" value="NZ_SADE01000003.1"/>
</dbReference>
<keyword evidence="13" id="KW-1003">Cell membrane</keyword>
<comment type="function">
    <text evidence="10 13">F(1)F(0) ATP synthase produces ATP from ADP in the presence of a proton or sodium gradient. F-type ATPases consist of two structural domains, F(1) containing the extramembraneous catalytic core and F(0) containing the membrane proton channel, linked together by a central stalk and a peripheral stalk. During catalysis, ATP synthesis in the catalytic domain of F(1) is coupled via a rotary mechanism of the central stalk subunits to proton translocation.</text>
</comment>
<dbReference type="GO" id="GO:0046933">
    <property type="term" value="F:proton-transporting ATP synthase activity, rotational mechanism"/>
    <property type="evidence" value="ECO:0007669"/>
    <property type="project" value="UniProtKB-UniRule"/>
</dbReference>
<organism evidence="15 16">
    <name type="scientific">Hwanghaeella grinnelliae</name>
    <dbReference type="NCBI Taxonomy" id="2500179"/>
    <lineage>
        <taxon>Bacteria</taxon>
        <taxon>Pseudomonadati</taxon>
        <taxon>Pseudomonadota</taxon>
        <taxon>Alphaproteobacteria</taxon>
        <taxon>Rhodospirillales</taxon>
        <taxon>Rhodospirillaceae</taxon>
        <taxon>Hwanghaeella</taxon>
    </lineage>
</organism>
<evidence type="ECO:0000256" key="3">
    <source>
        <dbReference type="ARBA" id="ARBA00022547"/>
    </source>
</evidence>